<reference evidence="9" key="1">
    <citation type="submission" date="2019-12" db="EMBL/GenBank/DDBJ databases">
        <authorList>
            <person name="zhang j."/>
            <person name="sun C.M."/>
        </authorList>
    </citation>
    <scope>NUCLEOTIDE SEQUENCE</scope>
    <source>
        <strain evidence="9">NS-1</strain>
    </source>
</reference>
<dbReference type="Proteomes" id="UP000665020">
    <property type="component" value="Chromosome"/>
</dbReference>
<dbReference type="HAMAP" id="MF_00080">
    <property type="entry name" value="IF_3"/>
    <property type="match status" value="1"/>
</dbReference>
<dbReference type="InterPro" id="IPR019814">
    <property type="entry name" value="Translation_initiation_fac_3_N"/>
</dbReference>
<protein>
    <recommendedName>
        <fullName evidence="4 5">Translation initiation factor IF-3</fullName>
    </recommendedName>
</protein>
<dbReference type="GO" id="GO:0043022">
    <property type="term" value="F:ribosome binding"/>
    <property type="evidence" value="ECO:0007669"/>
    <property type="project" value="UniProtKB-ARBA"/>
</dbReference>
<keyword evidence="2 4" id="KW-0396">Initiation factor</keyword>
<evidence type="ECO:0000256" key="4">
    <source>
        <dbReference type="HAMAP-Rule" id="MF_00080"/>
    </source>
</evidence>
<dbReference type="GO" id="GO:0003743">
    <property type="term" value="F:translation initiation factor activity"/>
    <property type="evidence" value="ECO:0007669"/>
    <property type="project" value="UniProtKB-UniRule"/>
</dbReference>
<dbReference type="GO" id="GO:0016020">
    <property type="term" value="C:membrane"/>
    <property type="evidence" value="ECO:0007669"/>
    <property type="project" value="TreeGrafter"/>
</dbReference>
<comment type="similarity">
    <text evidence="1 4 6">Belongs to the IF-3 family.</text>
</comment>
<dbReference type="PANTHER" id="PTHR10938">
    <property type="entry name" value="TRANSLATION INITIATION FACTOR IF-3"/>
    <property type="match status" value="1"/>
</dbReference>
<dbReference type="SUPFAM" id="SSF54364">
    <property type="entry name" value="Translation initiation factor IF3, N-terminal domain"/>
    <property type="match status" value="1"/>
</dbReference>
<proteinExistence type="inferred from homology"/>
<evidence type="ECO:0000256" key="6">
    <source>
        <dbReference type="RuleBase" id="RU000646"/>
    </source>
</evidence>
<dbReference type="Pfam" id="PF00707">
    <property type="entry name" value="IF3_C"/>
    <property type="match status" value="1"/>
</dbReference>
<dbReference type="Pfam" id="PF05198">
    <property type="entry name" value="IF3_N"/>
    <property type="match status" value="1"/>
</dbReference>
<keyword evidence="10" id="KW-1185">Reference proteome</keyword>
<organism evidence="9 10">
    <name type="scientific">Iocasia fonsfrigidae</name>
    <dbReference type="NCBI Taxonomy" id="2682810"/>
    <lineage>
        <taxon>Bacteria</taxon>
        <taxon>Bacillati</taxon>
        <taxon>Bacillota</taxon>
        <taxon>Clostridia</taxon>
        <taxon>Halanaerobiales</taxon>
        <taxon>Halanaerobiaceae</taxon>
        <taxon>Iocasia</taxon>
    </lineage>
</organism>
<dbReference type="PROSITE" id="PS00938">
    <property type="entry name" value="IF3"/>
    <property type="match status" value="1"/>
</dbReference>
<evidence type="ECO:0000259" key="7">
    <source>
        <dbReference type="Pfam" id="PF00707"/>
    </source>
</evidence>
<keyword evidence="4" id="KW-0963">Cytoplasm</keyword>
<dbReference type="GO" id="GO:0032790">
    <property type="term" value="P:ribosome disassembly"/>
    <property type="evidence" value="ECO:0007669"/>
    <property type="project" value="TreeGrafter"/>
</dbReference>
<dbReference type="GO" id="GO:0005829">
    <property type="term" value="C:cytosol"/>
    <property type="evidence" value="ECO:0007669"/>
    <property type="project" value="TreeGrafter"/>
</dbReference>
<accession>A0A8A7KER6</accession>
<evidence type="ECO:0000256" key="1">
    <source>
        <dbReference type="ARBA" id="ARBA00005439"/>
    </source>
</evidence>
<dbReference type="AlphaFoldDB" id="A0A8A7KER6"/>
<dbReference type="RefSeq" id="WP_125990789.1">
    <property type="nucleotide sequence ID" value="NZ_CP046640.1"/>
</dbReference>
<evidence type="ECO:0000259" key="8">
    <source>
        <dbReference type="Pfam" id="PF05198"/>
    </source>
</evidence>
<dbReference type="FunFam" id="3.10.20.80:FF:000001">
    <property type="entry name" value="Translation initiation factor IF-3"/>
    <property type="match status" value="1"/>
</dbReference>
<gene>
    <name evidence="4" type="primary">infC</name>
    <name evidence="9" type="ORF">GM661_11720</name>
</gene>
<comment type="subunit">
    <text evidence="4 6">Monomer.</text>
</comment>
<comment type="function">
    <text evidence="4 6">IF-3 binds to the 30S ribosomal subunit and shifts the equilibrium between 70S ribosomes and their 50S and 30S subunits in favor of the free subunits, thus enhancing the availability of 30S subunits on which protein synthesis initiation begins.</text>
</comment>
<name>A0A8A7KER6_9FIRM</name>
<evidence type="ECO:0000256" key="2">
    <source>
        <dbReference type="ARBA" id="ARBA00022540"/>
    </source>
</evidence>
<comment type="subcellular location">
    <subcellularLocation>
        <location evidence="4 6">Cytoplasm</location>
    </subcellularLocation>
</comment>
<keyword evidence="3 4" id="KW-0648">Protein biosynthesis</keyword>
<dbReference type="PANTHER" id="PTHR10938:SF0">
    <property type="entry name" value="TRANSLATION INITIATION FACTOR IF-3, MITOCHONDRIAL"/>
    <property type="match status" value="1"/>
</dbReference>
<dbReference type="InterPro" id="IPR036787">
    <property type="entry name" value="T_IF-3_N_sf"/>
</dbReference>
<evidence type="ECO:0000256" key="3">
    <source>
        <dbReference type="ARBA" id="ARBA00022917"/>
    </source>
</evidence>
<feature type="domain" description="Translation initiation factor 3 N-terminal" evidence="8">
    <location>
        <begin position="8"/>
        <end position="77"/>
    </location>
</feature>
<feature type="domain" description="Translation initiation factor 3 C-terminal" evidence="7">
    <location>
        <begin position="85"/>
        <end position="168"/>
    </location>
</feature>
<evidence type="ECO:0000313" key="10">
    <source>
        <dbReference type="Proteomes" id="UP000665020"/>
    </source>
</evidence>
<dbReference type="InterPro" id="IPR019813">
    <property type="entry name" value="Translation_initiation_fac3_CS"/>
</dbReference>
<dbReference type="Gene3D" id="3.30.110.10">
    <property type="entry name" value="Translation initiation factor 3 (IF-3), C-terminal domain"/>
    <property type="match status" value="1"/>
</dbReference>
<evidence type="ECO:0000313" key="9">
    <source>
        <dbReference type="EMBL" id="QTL98585.1"/>
    </source>
</evidence>
<evidence type="ECO:0000256" key="5">
    <source>
        <dbReference type="NCBIfam" id="TIGR00168"/>
    </source>
</evidence>
<dbReference type="SUPFAM" id="SSF55200">
    <property type="entry name" value="Translation initiation factor IF3, C-terminal domain"/>
    <property type="match status" value="1"/>
</dbReference>
<dbReference type="Gene3D" id="3.10.20.80">
    <property type="entry name" value="Translation initiation factor 3 (IF-3), N-terminal domain"/>
    <property type="match status" value="1"/>
</dbReference>
<dbReference type="InterPro" id="IPR019815">
    <property type="entry name" value="Translation_initiation_fac_3_C"/>
</dbReference>
<dbReference type="NCBIfam" id="TIGR00168">
    <property type="entry name" value="infC"/>
    <property type="match status" value="1"/>
</dbReference>
<sequence length="172" mass="19973">MGSNDLRINDNIRAREVRLISSEGEQVGILSRNDALRMAEEKELDLVEVAPQAKPPVCKVMDYGKYKYEQAKKAKKAKKNQNVMNIKEVQMGVKIEDHDFNVKLKMARRFLKDKDKVKVRVKFRGRELVHKELGYGLMDRLIEGTEDLGKVESKPRMEGRNMFMFLTPDMDK</sequence>
<dbReference type="FunFam" id="3.30.110.10:FF:000001">
    <property type="entry name" value="Translation initiation factor IF-3"/>
    <property type="match status" value="1"/>
</dbReference>
<dbReference type="InterPro" id="IPR036788">
    <property type="entry name" value="T_IF-3_C_sf"/>
</dbReference>
<dbReference type="EMBL" id="CP046640">
    <property type="protein sequence ID" value="QTL98585.1"/>
    <property type="molecule type" value="Genomic_DNA"/>
</dbReference>
<dbReference type="KEGG" id="ifn:GM661_11720"/>
<dbReference type="InterPro" id="IPR001288">
    <property type="entry name" value="Translation_initiation_fac_3"/>
</dbReference>